<keyword evidence="2" id="KW-0677">Repeat</keyword>
<sequence>MANMINEILITCGWEENYIDIESDASTMTCNTMPGTGTKRKRNYVIKMSDLKSNNLLNKKSRKSNVLELVSEQRNGNKPNSVFNSNIIALKTNKLKSTNFFTTVHPEVHVSDCEYIRSGQDGRCILGVWKGDAYDSILYKLALNLSPRGSSVEDDTPNFLKSIEHIGPFFSRSDIKDMCETNCNNQKYELYVGSDNENFMKRSSAVLCSFTNSATTGRQYISLRELLCCCGSQAGDVFATGSEKGVFIYQDQEFIFHNQYIGRVNSVEFNSIGNILYCGINNSGITIFDRREAPWKNSKIEIMNYSSGISETKLLSNENNMVVSGFDGSLSQIDLRKRETILSYPGHAGADKKIPFSFSEHVDLLCATGSDKLTRLWSLRTGSHLCTIEPQIKTKKVHSCLIVDEYRCHIVTGDETWVAYVTPESKQQSMEWRHSSSPRKVKFKQTISAQKIMCTVFWDRKDFLNHVIWPTETRQPTRRRRKATLCNMVPCHL</sequence>
<evidence type="ECO:0000256" key="1">
    <source>
        <dbReference type="ARBA" id="ARBA00022574"/>
    </source>
</evidence>
<evidence type="ECO:0000313" key="4">
    <source>
        <dbReference type="Proteomes" id="UP001497382"/>
    </source>
</evidence>
<keyword evidence="1" id="KW-0853">WD repeat</keyword>
<dbReference type="InterPro" id="IPR052254">
    <property type="entry name" value="CUL4-DDB1_E3_ligase_receptor"/>
</dbReference>
<proteinExistence type="predicted"/>
<dbReference type="Pfam" id="PF01359">
    <property type="entry name" value="Transposase_1"/>
    <property type="match status" value="1"/>
</dbReference>
<evidence type="ECO:0000256" key="2">
    <source>
        <dbReference type="ARBA" id="ARBA00022737"/>
    </source>
</evidence>
<dbReference type="GO" id="GO:0003676">
    <property type="term" value="F:nucleic acid binding"/>
    <property type="evidence" value="ECO:0007669"/>
    <property type="project" value="InterPro"/>
</dbReference>
<dbReference type="Proteomes" id="UP001497382">
    <property type="component" value="Unassembled WGS sequence"/>
</dbReference>
<comment type="caution">
    <text evidence="3">The sequence shown here is derived from an EMBL/GenBank/DDBJ whole genome shotgun (WGS) entry which is preliminary data.</text>
</comment>
<dbReference type="GO" id="GO:0080008">
    <property type="term" value="C:Cul4-RING E3 ubiquitin ligase complex"/>
    <property type="evidence" value="ECO:0007669"/>
    <property type="project" value="TreeGrafter"/>
</dbReference>
<evidence type="ECO:0000313" key="3">
    <source>
        <dbReference type="EMBL" id="CAL1292116.1"/>
    </source>
</evidence>
<keyword evidence="4" id="KW-1185">Reference proteome</keyword>
<reference evidence="3 4" key="1">
    <citation type="submission" date="2024-04" db="EMBL/GenBank/DDBJ databases">
        <authorList>
            <person name="Rising A."/>
            <person name="Reimegard J."/>
            <person name="Sonavane S."/>
            <person name="Akerstrom W."/>
            <person name="Nylinder S."/>
            <person name="Hedman E."/>
            <person name="Kallberg Y."/>
        </authorList>
    </citation>
    <scope>NUCLEOTIDE SEQUENCE [LARGE SCALE GENOMIC DNA]</scope>
</reference>
<name>A0AAV2B8D1_9ARAC</name>
<dbReference type="PANTHER" id="PTHR44472:SF1">
    <property type="entry name" value="DDB1 AND CUL4 ASSOCIATED FACTOR 4"/>
    <property type="match status" value="1"/>
</dbReference>
<dbReference type="EMBL" id="CAXIEN010000299">
    <property type="protein sequence ID" value="CAL1292116.1"/>
    <property type="molecule type" value="Genomic_DNA"/>
</dbReference>
<dbReference type="InterPro" id="IPR015943">
    <property type="entry name" value="WD40/YVTN_repeat-like_dom_sf"/>
</dbReference>
<dbReference type="InterPro" id="IPR001888">
    <property type="entry name" value="Transposase_1"/>
</dbReference>
<gene>
    <name evidence="3" type="ORF">LARSCL_LOCUS17481</name>
</gene>
<dbReference type="Gene3D" id="2.130.10.10">
    <property type="entry name" value="YVTN repeat-like/Quinoprotein amine dehydrogenase"/>
    <property type="match status" value="1"/>
</dbReference>
<accession>A0AAV2B8D1</accession>
<organism evidence="3 4">
    <name type="scientific">Larinioides sclopetarius</name>
    <dbReference type="NCBI Taxonomy" id="280406"/>
    <lineage>
        <taxon>Eukaryota</taxon>
        <taxon>Metazoa</taxon>
        <taxon>Ecdysozoa</taxon>
        <taxon>Arthropoda</taxon>
        <taxon>Chelicerata</taxon>
        <taxon>Arachnida</taxon>
        <taxon>Araneae</taxon>
        <taxon>Araneomorphae</taxon>
        <taxon>Entelegynae</taxon>
        <taxon>Araneoidea</taxon>
        <taxon>Araneidae</taxon>
        <taxon>Larinioides</taxon>
    </lineage>
</organism>
<dbReference type="Pfam" id="PF23761">
    <property type="entry name" value="Beta-prop_DCAF4"/>
    <property type="match status" value="1"/>
</dbReference>
<dbReference type="SUPFAM" id="SSF50978">
    <property type="entry name" value="WD40 repeat-like"/>
    <property type="match status" value="1"/>
</dbReference>
<dbReference type="InterPro" id="IPR036397">
    <property type="entry name" value="RNaseH_sf"/>
</dbReference>
<dbReference type="Gene3D" id="3.30.420.10">
    <property type="entry name" value="Ribonuclease H-like superfamily/Ribonuclease H"/>
    <property type="match status" value="1"/>
</dbReference>
<protein>
    <submittedName>
        <fullName evidence="3">Uncharacterized protein</fullName>
    </submittedName>
</protein>
<dbReference type="PANTHER" id="PTHR44472">
    <property type="entry name" value="DDB1- AND CUL4-ASSOCIATED FACTOR 4-RELATED"/>
    <property type="match status" value="1"/>
</dbReference>
<dbReference type="AlphaFoldDB" id="A0AAV2B8D1"/>
<dbReference type="InterPro" id="IPR036322">
    <property type="entry name" value="WD40_repeat_dom_sf"/>
</dbReference>